<evidence type="ECO:0000313" key="8">
    <source>
        <dbReference type="EMBL" id="QNV37265.1"/>
    </source>
</evidence>
<accession>A0A7H2BC69</accession>
<sequence length="87" mass="8830">MGVILGWIILGLIAGALAKLIMPGKQGGGIIVTMILGIVGALLGGWLGSFLPFLSSNTGGLGLGSIITSVIGALIVLWIYGLVTKRR</sequence>
<dbReference type="AlphaFoldDB" id="A0A7H2BC69"/>
<dbReference type="PANTHER" id="PTHR33884">
    <property type="entry name" value="UPF0410 PROTEIN YMGE"/>
    <property type="match status" value="1"/>
</dbReference>
<dbReference type="KEGG" id="rter:IDM49_08435"/>
<evidence type="ECO:0000313" key="9">
    <source>
        <dbReference type="Proteomes" id="UP000516404"/>
    </source>
</evidence>
<dbReference type="Pfam" id="PF04226">
    <property type="entry name" value="Transgly_assoc"/>
    <property type="match status" value="1"/>
</dbReference>
<comment type="similarity">
    <text evidence="2">Belongs to the UPF0410 family.</text>
</comment>
<name>A0A7H2BC69_9MICC</name>
<evidence type="ECO:0000256" key="1">
    <source>
        <dbReference type="ARBA" id="ARBA00004651"/>
    </source>
</evidence>
<dbReference type="EMBL" id="CP061539">
    <property type="protein sequence ID" value="QNV37265.1"/>
    <property type="molecule type" value="Genomic_DNA"/>
</dbReference>
<dbReference type="GeneID" id="96624266"/>
<keyword evidence="6 7" id="KW-0472">Membrane</keyword>
<dbReference type="GO" id="GO:0005886">
    <property type="term" value="C:plasma membrane"/>
    <property type="evidence" value="ECO:0007669"/>
    <property type="project" value="UniProtKB-SubCell"/>
</dbReference>
<dbReference type="InterPro" id="IPR007341">
    <property type="entry name" value="Transgly_assoc"/>
</dbReference>
<reference evidence="8 9" key="1">
    <citation type="submission" date="2020-09" db="EMBL/GenBank/DDBJ databases">
        <title>Investigation of environmental microbes.</title>
        <authorList>
            <person name="Ou Y."/>
            <person name="Kang Q."/>
        </authorList>
    </citation>
    <scope>NUCLEOTIDE SEQUENCE [LARGE SCALE GENOMIC DNA]</scope>
    <source>
        <strain evidence="8 9">KJZ-14</strain>
    </source>
</reference>
<evidence type="ECO:0000256" key="5">
    <source>
        <dbReference type="ARBA" id="ARBA00022989"/>
    </source>
</evidence>
<dbReference type="RefSeq" id="WP_168614299.1">
    <property type="nucleotide sequence ID" value="NZ_BAAAOX010000011.1"/>
</dbReference>
<feature type="transmembrane region" description="Helical" evidence="7">
    <location>
        <begin position="61"/>
        <end position="83"/>
    </location>
</feature>
<dbReference type="PANTHER" id="PTHR33884:SF3">
    <property type="entry name" value="UPF0410 PROTEIN YMGE"/>
    <property type="match status" value="1"/>
</dbReference>
<protein>
    <submittedName>
        <fullName evidence="8">GlsB/YeaQ/YmgE family stress response membrane protein</fullName>
    </submittedName>
</protein>
<dbReference type="Proteomes" id="UP000516404">
    <property type="component" value="Chromosome"/>
</dbReference>
<keyword evidence="4 7" id="KW-0812">Transmembrane</keyword>
<evidence type="ECO:0000256" key="2">
    <source>
        <dbReference type="ARBA" id="ARBA00011006"/>
    </source>
</evidence>
<organism evidence="8 9">
    <name type="scientific">Rothia terrae</name>
    <dbReference type="NCBI Taxonomy" id="396015"/>
    <lineage>
        <taxon>Bacteria</taxon>
        <taxon>Bacillati</taxon>
        <taxon>Actinomycetota</taxon>
        <taxon>Actinomycetes</taxon>
        <taxon>Micrococcales</taxon>
        <taxon>Micrococcaceae</taxon>
        <taxon>Rothia</taxon>
    </lineage>
</organism>
<proteinExistence type="inferred from homology"/>
<feature type="transmembrane region" description="Helical" evidence="7">
    <location>
        <begin position="28"/>
        <end position="54"/>
    </location>
</feature>
<evidence type="ECO:0000256" key="3">
    <source>
        <dbReference type="ARBA" id="ARBA00022475"/>
    </source>
</evidence>
<comment type="subcellular location">
    <subcellularLocation>
        <location evidence="1">Cell membrane</location>
        <topology evidence="1">Multi-pass membrane protein</topology>
    </subcellularLocation>
</comment>
<evidence type="ECO:0000256" key="7">
    <source>
        <dbReference type="SAM" id="Phobius"/>
    </source>
</evidence>
<evidence type="ECO:0000256" key="4">
    <source>
        <dbReference type="ARBA" id="ARBA00022692"/>
    </source>
</evidence>
<keyword evidence="5 7" id="KW-1133">Transmembrane helix</keyword>
<keyword evidence="3" id="KW-1003">Cell membrane</keyword>
<evidence type="ECO:0000256" key="6">
    <source>
        <dbReference type="ARBA" id="ARBA00023136"/>
    </source>
</evidence>
<keyword evidence="9" id="KW-1185">Reference proteome</keyword>
<gene>
    <name evidence="8" type="ORF">IDM49_08435</name>
</gene>